<dbReference type="Gene3D" id="1.10.10.60">
    <property type="entry name" value="Homeodomain-like"/>
    <property type="match status" value="2"/>
</dbReference>
<comment type="caution">
    <text evidence="5">The sequence shown here is derived from an EMBL/GenBank/DDBJ whole genome shotgun (WGS) entry which is preliminary data.</text>
</comment>
<dbReference type="SMART" id="SM00674">
    <property type="entry name" value="CENPB"/>
    <property type="match status" value="1"/>
</dbReference>
<gene>
    <name evidence="5" type="ORF">PIIN_01648</name>
</gene>
<feature type="region of interest" description="Disordered" evidence="3">
    <location>
        <begin position="259"/>
        <end position="285"/>
    </location>
</feature>
<dbReference type="InterPro" id="IPR006600">
    <property type="entry name" value="HTH_CenpB_DNA-bd_dom"/>
</dbReference>
<evidence type="ECO:0000313" key="5">
    <source>
        <dbReference type="EMBL" id="CCA67824.1"/>
    </source>
</evidence>
<organism evidence="5 6">
    <name type="scientific">Serendipita indica (strain DSM 11827)</name>
    <name type="common">Root endophyte fungus</name>
    <name type="synonym">Piriformospora indica</name>
    <dbReference type="NCBI Taxonomy" id="1109443"/>
    <lineage>
        <taxon>Eukaryota</taxon>
        <taxon>Fungi</taxon>
        <taxon>Dikarya</taxon>
        <taxon>Basidiomycota</taxon>
        <taxon>Agaricomycotina</taxon>
        <taxon>Agaricomycetes</taxon>
        <taxon>Sebacinales</taxon>
        <taxon>Serendipitaceae</taxon>
        <taxon>Serendipita</taxon>
    </lineage>
</organism>
<dbReference type="InterPro" id="IPR007889">
    <property type="entry name" value="HTH_Psq"/>
</dbReference>
<dbReference type="AlphaFoldDB" id="G4T915"/>
<proteinExistence type="predicted"/>
<dbReference type="PANTHER" id="PTHR19303:SF70">
    <property type="entry name" value="HTH CENPB-TYPE DOMAIN-CONTAINING PROTEIN"/>
    <property type="match status" value="1"/>
</dbReference>
<keyword evidence="1" id="KW-0238">DNA-binding</keyword>
<evidence type="ECO:0000256" key="2">
    <source>
        <dbReference type="ARBA" id="ARBA00023242"/>
    </source>
</evidence>
<feature type="domain" description="HTH CENPB-type" evidence="4">
    <location>
        <begin position="189"/>
        <end position="262"/>
    </location>
</feature>
<dbReference type="EMBL" id="CAFZ01000020">
    <property type="protein sequence ID" value="CCA67824.1"/>
    <property type="molecule type" value="Genomic_DNA"/>
</dbReference>
<dbReference type="GO" id="GO:0003677">
    <property type="term" value="F:DNA binding"/>
    <property type="evidence" value="ECO:0007669"/>
    <property type="project" value="UniProtKB-KW"/>
</dbReference>
<dbReference type="Pfam" id="PF03221">
    <property type="entry name" value="HTH_Tnp_Tc5"/>
    <property type="match status" value="1"/>
</dbReference>
<accession>G4T915</accession>
<evidence type="ECO:0000259" key="4">
    <source>
        <dbReference type="PROSITE" id="PS51253"/>
    </source>
</evidence>
<dbReference type="InParanoid" id="G4T915"/>
<dbReference type="Proteomes" id="UP000007148">
    <property type="component" value="Unassembled WGS sequence"/>
</dbReference>
<dbReference type="InterPro" id="IPR050863">
    <property type="entry name" value="CenT-Element_Derived"/>
</dbReference>
<dbReference type="PROSITE" id="PS51253">
    <property type="entry name" value="HTH_CENPB"/>
    <property type="match status" value="1"/>
</dbReference>
<dbReference type="eggNOG" id="ENOG502S9XT">
    <property type="taxonomic scope" value="Eukaryota"/>
</dbReference>
<keyword evidence="6" id="KW-1185">Reference proteome</keyword>
<keyword evidence="2" id="KW-0539">Nucleus</keyword>
<dbReference type="Pfam" id="PF04218">
    <property type="entry name" value="CENP-B_N"/>
    <property type="match status" value="1"/>
</dbReference>
<evidence type="ECO:0000256" key="1">
    <source>
        <dbReference type="ARBA" id="ARBA00023125"/>
    </source>
</evidence>
<reference evidence="5 6" key="1">
    <citation type="journal article" date="2011" name="PLoS Pathog.">
        <title>Endophytic Life Strategies Decoded by Genome and Transcriptome Analyses of the Mutualistic Root Symbiont Piriformospora indica.</title>
        <authorList>
            <person name="Zuccaro A."/>
            <person name="Lahrmann U."/>
            <person name="Guldener U."/>
            <person name="Langen G."/>
            <person name="Pfiffi S."/>
            <person name="Biedenkopf D."/>
            <person name="Wong P."/>
            <person name="Samans B."/>
            <person name="Grimm C."/>
            <person name="Basiewicz M."/>
            <person name="Murat C."/>
            <person name="Martin F."/>
            <person name="Kogel K.H."/>
        </authorList>
    </citation>
    <scope>NUCLEOTIDE SEQUENCE [LARGE SCALE GENOMIC DNA]</scope>
    <source>
        <strain evidence="5 6">DSM 11827</strain>
    </source>
</reference>
<sequence>MSASLSSLPTHDTRAISPSASLSANPADISPLARRAHSRHISLNSAFEPEPLTLSPTSTYSRGSRPYVRASSPASSIASSSVTSISGSISAHSQSTWSSTNESSPSRVLDADDLSSSASPDGNRSAREKHTKNKLRNADRKAMCIYATENPNVRQEDIAVRFGVERSTVSKVLKNKAQWLSIEDEEELKIAKHRPTKFPEIEKDVLQWVQERVAAGEIVSDAGLKEQAKLSARRYGIGEDMFKASGGWIENFKNRNRIKRGRINPPRSERSRLQTSDSVSIASPADDPKFVDSVRPMFNALSMGDPSRLAHATPVEHAYATRSKTINAYELQQSVETLNTFLYEVYPEGFTAEERSVFNAIKERTARWAIEQMRTGL</sequence>
<evidence type="ECO:0000313" key="6">
    <source>
        <dbReference type="Proteomes" id="UP000007148"/>
    </source>
</evidence>
<dbReference type="OrthoDB" id="9909311at2759"/>
<dbReference type="PANTHER" id="PTHR19303">
    <property type="entry name" value="TRANSPOSON"/>
    <property type="match status" value="1"/>
</dbReference>
<dbReference type="SUPFAM" id="SSF46689">
    <property type="entry name" value="Homeodomain-like"/>
    <property type="match status" value="2"/>
</dbReference>
<feature type="compositionally biased region" description="Polar residues" evidence="3">
    <location>
        <begin position="1"/>
        <end position="24"/>
    </location>
</feature>
<dbReference type="STRING" id="1109443.G4T915"/>
<dbReference type="HOGENOM" id="CLU_733868_0_0_1"/>
<protein>
    <recommendedName>
        <fullName evidence="4">HTH CENPB-type domain-containing protein</fullName>
    </recommendedName>
</protein>
<feature type="compositionally biased region" description="Low complexity" evidence="3">
    <location>
        <begin position="89"/>
        <end position="106"/>
    </location>
</feature>
<feature type="region of interest" description="Disordered" evidence="3">
    <location>
        <begin position="89"/>
        <end position="136"/>
    </location>
</feature>
<evidence type="ECO:0000256" key="3">
    <source>
        <dbReference type="SAM" id="MobiDB-lite"/>
    </source>
</evidence>
<dbReference type="GO" id="GO:0005634">
    <property type="term" value="C:nucleus"/>
    <property type="evidence" value="ECO:0007669"/>
    <property type="project" value="TreeGrafter"/>
</dbReference>
<feature type="region of interest" description="Disordered" evidence="3">
    <location>
        <begin position="1"/>
        <end position="28"/>
    </location>
</feature>
<dbReference type="InterPro" id="IPR009057">
    <property type="entry name" value="Homeodomain-like_sf"/>
</dbReference>
<name>G4T915_SERID</name>
<feature type="region of interest" description="Disordered" evidence="3">
    <location>
        <begin position="49"/>
        <end position="76"/>
    </location>
</feature>